<dbReference type="PANTHER" id="PTHR30425:SF1">
    <property type="entry name" value="PHOSPHATE TRANSPORT SYSTEM PERMEASE PROTEIN PSTC"/>
    <property type="match status" value="1"/>
</dbReference>
<evidence type="ECO:0000256" key="4">
    <source>
        <dbReference type="ARBA" id="ARBA00022475"/>
    </source>
</evidence>
<dbReference type="Gene3D" id="1.10.3720.10">
    <property type="entry name" value="MetI-like"/>
    <property type="match status" value="1"/>
</dbReference>
<evidence type="ECO:0000259" key="12">
    <source>
        <dbReference type="PROSITE" id="PS50928"/>
    </source>
</evidence>
<evidence type="ECO:0000256" key="1">
    <source>
        <dbReference type="ARBA" id="ARBA00004651"/>
    </source>
</evidence>
<keyword evidence="7 9" id="KW-1133">Transmembrane helix</keyword>
<dbReference type="SUPFAM" id="SSF161098">
    <property type="entry name" value="MetI-like"/>
    <property type="match status" value="1"/>
</dbReference>
<comment type="similarity">
    <text evidence="2 10">Belongs to the binding-protein-dependent transport system permease family. CysTW subfamily.</text>
</comment>
<dbReference type="InterPro" id="IPR011864">
    <property type="entry name" value="Phosphate_PstC"/>
</dbReference>
<dbReference type="InterPro" id="IPR035906">
    <property type="entry name" value="MetI-like_sf"/>
</dbReference>
<keyword evidence="3 9" id="KW-0813">Transport</keyword>
<feature type="transmembrane region" description="Helical" evidence="9">
    <location>
        <begin position="148"/>
        <end position="169"/>
    </location>
</feature>
<dbReference type="EMBL" id="BAAAQM010000016">
    <property type="protein sequence ID" value="GAA1970712.1"/>
    <property type="molecule type" value="Genomic_DNA"/>
</dbReference>
<organism evidence="13 14">
    <name type="scientific">Catenulispora subtropica</name>
    <dbReference type="NCBI Taxonomy" id="450798"/>
    <lineage>
        <taxon>Bacteria</taxon>
        <taxon>Bacillati</taxon>
        <taxon>Actinomycetota</taxon>
        <taxon>Actinomycetes</taxon>
        <taxon>Catenulisporales</taxon>
        <taxon>Catenulisporaceae</taxon>
        <taxon>Catenulispora</taxon>
    </lineage>
</organism>
<feature type="transmembrane region" description="Helical" evidence="9">
    <location>
        <begin position="319"/>
        <end position="346"/>
    </location>
</feature>
<evidence type="ECO:0000256" key="3">
    <source>
        <dbReference type="ARBA" id="ARBA00022448"/>
    </source>
</evidence>
<dbReference type="Pfam" id="PF00528">
    <property type="entry name" value="BPD_transp_1"/>
    <property type="match status" value="1"/>
</dbReference>
<keyword evidence="14" id="KW-1185">Reference proteome</keyword>
<evidence type="ECO:0000256" key="11">
    <source>
        <dbReference type="SAM" id="MobiDB-lite"/>
    </source>
</evidence>
<keyword evidence="4 10" id="KW-1003">Cell membrane</keyword>
<keyword evidence="6 9" id="KW-0812">Transmembrane</keyword>
<dbReference type="CDD" id="cd06261">
    <property type="entry name" value="TM_PBP2"/>
    <property type="match status" value="1"/>
</dbReference>
<evidence type="ECO:0000256" key="5">
    <source>
        <dbReference type="ARBA" id="ARBA00022592"/>
    </source>
</evidence>
<evidence type="ECO:0000256" key="2">
    <source>
        <dbReference type="ARBA" id="ARBA00007069"/>
    </source>
</evidence>
<feature type="transmembrane region" description="Helical" evidence="9">
    <location>
        <begin position="57"/>
        <end position="78"/>
    </location>
</feature>
<name>A0ABN2RKI0_9ACTN</name>
<sequence length="357" mass="36846">MSAAAPGAGGLVDEVFGPPPPQLPPSGPASGGAPVPGEQAPIPIIPGVSRGDRVFRAVFRSAGLSVFVIMGLIALFLATRGAQALRATGWSFLTEQRWQTATHRFGVGAVLLDGIIIALIALVIAVPVALCAAVYIAEYAPAGLRRLLISLIDLMAAVPSIVYGLWGLIFLTPRVIGFEAWLSSHLGGVLPFLKVRNEQVAASFTQSAFIAGVVVALMVIPIICSLSREVFSQAPTGEREGAYALGSTRWGMVRTVVLPFGKGGVIGAVMLGFGRAMGETIAVALIISPVFAISTHPLQAGGNSISALIALRYGESDKLALSALMAAGLVLFLITLLVNMAAAAVISRSRSGAATNE</sequence>
<reference evidence="13 14" key="1">
    <citation type="journal article" date="2019" name="Int. J. Syst. Evol. Microbiol.">
        <title>The Global Catalogue of Microorganisms (GCM) 10K type strain sequencing project: providing services to taxonomists for standard genome sequencing and annotation.</title>
        <authorList>
            <consortium name="The Broad Institute Genomics Platform"/>
            <consortium name="The Broad Institute Genome Sequencing Center for Infectious Disease"/>
            <person name="Wu L."/>
            <person name="Ma J."/>
        </authorList>
    </citation>
    <scope>NUCLEOTIDE SEQUENCE [LARGE SCALE GENOMIC DNA]</scope>
    <source>
        <strain evidence="13 14">JCM 16013</strain>
    </source>
</reference>
<dbReference type="Proteomes" id="UP001499854">
    <property type="component" value="Unassembled WGS sequence"/>
</dbReference>
<gene>
    <name evidence="13" type="primary">pstC_2</name>
    <name evidence="13" type="ORF">GCM10009838_32370</name>
</gene>
<dbReference type="InterPro" id="IPR051124">
    <property type="entry name" value="Phosphate_Transport_Permease"/>
</dbReference>
<evidence type="ECO:0000256" key="7">
    <source>
        <dbReference type="ARBA" id="ARBA00022989"/>
    </source>
</evidence>
<comment type="function">
    <text evidence="10">Part of the binding-protein-dependent transport system for phosphate; probably responsible for the translocation of the substrate across the membrane.</text>
</comment>
<feature type="transmembrane region" description="Helical" evidence="9">
    <location>
        <begin position="175"/>
        <end position="193"/>
    </location>
</feature>
<proteinExistence type="inferred from homology"/>
<evidence type="ECO:0000256" key="9">
    <source>
        <dbReference type="RuleBase" id="RU363032"/>
    </source>
</evidence>
<dbReference type="NCBIfam" id="TIGR02138">
    <property type="entry name" value="phosphate_pstC"/>
    <property type="match status" value="1"/>
</dbReference>
<feature type="domain" description="ABC transmembrane type-1" evidence="12">
    <location>
        <begin position="111"/>
        <end position="342"/>
    </location>
</feature>
<dbReference type="InterPro" id="IPR000515">
    <property type="entry name" value="MetI-like"/>
</dbReference>
<dbReference type="PROSITE" id="PS50928">
    <property type="entry name" value="ABC_TM1"/>
    <property type="match status" value="1"/>
</dbReference>
<comment type="subcellular location">
    <subcellularLocation>
        <location evidence="1 9">Cell membrane</location>
        <topology evidence="1 9">Multi-pass membrane protein</topology>
    </subcellularLocation>
</comment>
<comment type="caution">
    <text evidence="13">The sequence shown here is derived from an EMBL/GenBank/DDBJ whole genome shotgun (WGS) entry which is preliminary data.</text>
</comment>
<feature type="region of interest" description="Disordered" evidence="11">
    <location>
        <begin position="1"/>
        <end position="35"/>
    </location>
</feature>
<keyword evidence="8 9" id="KW-0472">Membrane</keyword>
<evidence type="ECO:0000313" key="13">
    <source>
        <dbReference type="EMBL" id="GAA1970712.1"/>
    </source>
</evidence>
<feature type="transmembrane region" description="Helical" evidence="9">
    <location>
        <begin position="256"/>
        <end position="274"/>
    </location>
</feature>
<feature type="compositionally biased region" description="Pro residues" evidence="11">
    <location>
        <begin position="17"/>
        <end position="27"/>
    </location>
</feature>
<feature type="transmembrane region" description="Helical" evidence="9">
    <location>
        <begin position="200"/>
        <end position="223"/>
    </location>
</feature>
<feature type="transmembrane region" description="Helical" evidence="9">
    <location>
        <begin position="281"/>
        <end position="299"/>
    </location>
</feature>
<protein>
    <recommendedName>
        <fullName evidence="10">Phosphate transport system permease protein</fullName>
    </recommendedName>
</protein>
<evidence type="ECO:0000256" key="6">
    <source>
        <dbReference type="ARBA" id="ARBA00022692"/>
    </source>
</evidence>
<feature type="transmembrane region" description="Helical" evidence="9">
    <location>
        <begin position="115"/>
        <end position="136"/>
    </location>
</feature>
<evidence type="ECO:0000313" key="14">
    <source>
        <dbReference type="Proteomes" id="UP001499854"/>
    </source>
</evidence>
<evidence type="ECO:0000256" key="8">
    <source>
        <dbReference type="ARBA" id="ARBA00023136"/>
    </source>
</evidence>
<accession>A0ABN2RKI0</accession>
<dbReference type="PANTHER" id="PTHR30425">
    <property type="entry name" value="PHOSPHATE TRANSPORT SYSTEM PERMEASE PROTEIN PST"/>
    <property type="match status" value="1"/>
</dbReference>
<keyword evidence="5 10" id="KW-0592">Phosphate transport</keyword>
<evidence type="ECO:0000256" key="10">
    <source>
        <dbReference type="RuleBase" id="RU363054"/>
    </source>
</evidence>